<dbReference type="EMBL" id="SZYD01000019">
    <property type="protein sequence ID" value="KAD2394426.1"/>
    <property type="molecule type" value="Genomic_DNA"/>
</dbReference>
<dbReference type="PROSITE" id="PS50142">
    <property type="entry name" value="RNASE_3_2"/>
    <property type="match status" value="1"/>
</dbReference>
<dbReference type="CDD" id="cd00593">
    <property type="entry name" value="RIBOc"/>
    <property type="match status" value="1"/>
</dbReference>
<feature type="region of interest" description="Disordered" evidence="9">
    <location>
        <begin position="1"/>
        <end position="32"/>
    </location>
</feature>
<dbReference type="FunFam" id="1.10.1520.10:FF:000004">
    <property type="entry name" value="Endoribonuclease dicer-like 1"/>
    <property type="match status" value="1"/>
</dbReference>
<dbReference type="PROSITE" id="PS00517">
    <property type="entry name" value="RNASE_3_1"/>
    <property type="match status" value="1"/>
</dbReference>
<keyword evidence="6" id="KW-0378">Hydrolase</keyword>
<gene>
    <name evidence="11" type="ORF">E3N88_41403</name>
</gene>
<evidence type="ECO:0000256" key="3">
    <source>
        <dbReference type="ARBA" id="ARBA00022722"/>
    </source>
</evidence>
<comment type="caution">
    <text evidence="11">The sequence shown here is derived from an EMBL/GenBank/DDBJ whole genome shotgun (WGS) entry which is preliminary data.</text>
</comment>
<evidence type="ECO:0000256" key="2">
    <source>
        <dbReference type="ARBA" id="ARBA00001946"/>
    </source>
</evidence>
<dbReference type="OrthoDB" id="416741at2759"/>
<dbReference type="Proteomes" id="UP000326396">
    <property type="component" value="Linkage Group LG9"/>
</dbReference>
<dbReference type="SMART" id="SM00535">
    <property type="entry name" value="RIBOc"/>
    <property type="match status" value="1"/>
</dbReference>
<evidence type="ECO:0000256" key="9">
    <source>
        <dbReference type="SAM" id="MobiDB-lite"/>
    </source>
</evidence>
<protein>
    <recommendedName>
        <fullName evidence="10">RNase III domain-containing protein</fullName>
    </recommendedName>
</protein>
<dbReference type="GO" id="GO:0003723">
    <property type="term" value="F:RNA binding"/>
    <property type="evidence" value="ECO:0007669"/>
    <property type="project" value="UniProtKB-KW"/>
</dbReference>
<evidence type="ECO:0000256" key="8">
    <source>
        <dbReference type="ARBA" id="ARBA00022884"/>
    </source>
</evidence>
<dbReference type="GO" id="GO:0004525">
    <property type="term" value="F:ribonuclease III activity"/>
    <property type="evidence" value="ECO:0007669"/>
    <property type="project" value="InterPro"/>
</dbReference>
<evidence type="ECO:0000256" key="4">
    <source>
        <dbReference type="ARBA" id="ARBA00022723"/>
    </source>
</evidence>
<dbReference type="InterPro" id="IPR036389">
    <property type="entry name" value="RNase_III_sf"/>
</dbReference>
<reference evidence="11 12" key="1">
    <citation type="submission" date="2019-05" db="EMBL/GenBank/DDBJ databases">
        <title>Mikania micrantha, genome provides insights into the molecular mechanism of rapid growth.</title>
        <authorList>
            <person name="Liu B."/>
        </authorList>
    </citation>
    <scope>NUCLEOTIDE SEQUENCE [LARGE SCALE GENOMIC DNA]</scope>
    <source>
        <strain evidence="11">NLD-2019</strain>
        <tissue evidence="11">Leaf</tissue>
    </source>
</reference>
<dbReference type="PANTHER" id="PTHR14950">
    <property type="entry name" value="DICER-RELATED"/>
    <property type="match status" value="1"/>
</dbReference>
<dbReference type="AlphaFoldDB" id="A0A5N6LQJ8"/>
<keyword evidence="5" id="KW-0255">Endonuclease</keyword>
<keyword evidence="8" id="KW-0694">RNA-binding</keyword>
<feature type="domain" description="RNase III" evidence="10">
    <location>
        <begin position="35"/>
        <end position="177"/>
    </location>
</feature>
<evidence type="ECO:0000313" key="12">
    <source>
        <dbReference type="Proteomes" id="UP000326396"/>
    </source>
</evidence>
<dbReference type="GO" id="GO:0005737">
    <property type="term" value="C:cytoplasm"/>
    <property type="evidence" value="ECO:0007669"/>
    <property type="project" value="TreeGrafter"/>
</dbReference>
<dbReference type="InterPro" id="IPR000999">
    <property type="entry name" value="RNase_III_dom"/>
</dbReference>
<keyword evidence="3" id="KW-0540">Nuclease</keyword>
<organism evidence="11 12">
    <name type="scientific">Mikania micrantha</name>
    <name type="common">bitter vine</name>
    <dbReference type="NCBI Taxonomy" id="192012"/>
    <lineage>
        <taxon>Eukaryota</taxon>
        <taxon>Viridiplantae</taxon>
        <taxon>Streptophyta</taxon>
        <taxon>Embryophyta</taxon>
        <taxon>Tracheophyta</taxon>
        <taxon>Spermatophyta</taxon>
        <taxon>Magnoliopsida</taxon>
        <taxon>eudicotyledons</taxon>
        <taxon>Gunneridae</taxon>
        <taxon>Pentapetalae</taxon>
        <taxon>asterids</taxon>
        <taxon>campanulids</taxon>
        <taxon>Asterales</taxon>
        <taxon>Asteraceae</taxon>
        <taxon>Asteroideae</taxon>
        <taxon>Heliantheae alliance</taxon>
        <taxon>Eupatorieae</taxon>
        <taxon>Mikania</taxon>
    </lineage>
</organism>
<keyword evidence="12" id="KW-1185">Reference proteome</keyword>
<dbReference type="PANTHER" id="PTHR14950:SF54">
    <property type="entry name" value="RNASE II-LIKE 1"/>
    <property type="match status" value="1"/>
</dbReference>
<evidence type="ECO:0000313" key="11">
    <source>
        <dbReference type="EMBL" id="KAD2394426.1"/>
    </source>
</evidence>
<comment type="cofactor">
    <cofactor evidence="1">
        <name>Mn(2+)</name>
        <dbReference type="ChEBI" id="CHEBI:29035"/>
    </cofactor>
</comment>
<evidence type="ECO:0000259" key="10">
    <source>
        <dbReference type="PROSITE" id="PS50142"/>
    </source>
</evidence>
<dbReference type="GO" id="GO:0005634">
    <property type="term" value="C:nucleus"/>
    <property type="evidence" value="ECO:0007669"/>
    <property type="project" value="TreeGrafter"/>
</dbReference>
<dbReference type="GO" id="GO:0030422">
    <property type="term" value="P:siRNA processing"/>
    <property type="evidence" value="ECO:0007669"/>
    <property type="project" value="TreeGrafter"/>
</dbReference>
<dbReference type="GO" id="GO:0046872">
    <property type="term" value="F:metal ion binding"/>
    <property type="evidence" value="ECO:0007669"/>
    <property type="project" value="UniProtKB-KW"/>
</dbReference>
<dbReference type="Gene3D" id="1.10.1520.10">
    <property type="entry name" value="Ribonuclease III domain"/>
    <property type="match status" value="1"/>
</dbReference>
<dbReference type="SUPFAM" id="SSF69065">
    <property type="entry name" value="RNase III domain-like"/>
    <property type="match status" value="1"/>
</dbReference>
<dbReference type="Pfam" id="PF00636">
    <property type="entry name" value="Ribonuclease_3"/>
    <property type="match status" value="1"/>
</dbReference>
<evidence type="ECO:0000256" key="6">
    <source>
        <dbReference type="ARBA" id="ARBA00022801"/>
    </source>
</evidence>
<accession>A0A5N6LQJ8</accession>
<comment type="cofactor">
    <cofactor evidence="2">
        <name>Mg(2+)</name>
        <dbReference type="ChEBI" id="CHEBI:18420"/>
    </cofactor>
</comment>
<proteinExistence type="predicted"/>
<keyword evidence="7" id="KW-0460">Magnesium</keyword>
<keyword evidence="4" id="KW-0479">Metal-binding</keyword>
<evidence type="ECO:0000256" key="7">
    <source>
        <dbReference type="ARBA" id="ARBA00022842"/>
    </source>
</evidence>
<name>A0A5N6LQJ8_9ASTR</name>
<evidence type="ECO:0000256" key="1">
    <source>
        <dbReference type="ARBA" id="ARBA00001936"/>
    </source>
</evidence>
<evidence type="ECO:0000256" key="5">
    <source>
        <dbReference type="ARBA" id="ARBA00022759"/>
    </source>
</evidence>
<sequence>MKEDENTVSLRNLNLEDEEPKSPAAEIEPAPPRSLTEVEEIIGYEFKNKELLKEAFTHGSYVSEDCLSYERLEYLGDSVLNHLIAKLHYTLYKNMAPGELTRLRAANVDTEALARAALKHELHRYLRHQKHLFQGQIQTFMKEIVEYPSHSQGMIDPPKVLADVFESLIGALFIDTDFSMDDTWKVVERLLQPLITPENLMPQPVARFNEACQKVRVKPHAKDLWDKTGQIEIYINNVLIGRGEYKSKKIIAVNRAADDAYKNFFGKLGYKHGNGIGA</sequence>